<dbReference type="Proteomes" id="UP000443153">
    <property type="component" value="Unassembled WGS sequence"/>
</dbReference>
<dbReference type="PROSITE" id="PS51192">
    <property type="entry name" value="HELICASE_ATP_BIND_1"/>
    <property type="match status" value="1"/>
</dbReference>
<dbReference type="OrthoDB" id="9815222at2"/>
<keyword evidence="4" id="KW-0067">ATP-binding</keyword>
<evidence type="ECO:0000256" key="1">
    <source>
        <dbReference type="ARBA" id="ARBA00022741"/>
    </source>
</evidence>
<dbReference type="InterPro" id="IPR001650">
    <property type="entry name" value="Helicase_C-like"/>
</dbReference>
<dbReference type="SMART" id="SM00487">
    <property type="entry name" value="DEXDc"/>
    <property type="match status" value="1"/>
</dbReference>
<dbReference type="Pfam" id="PF00270">
    <property type="entry name" value="DEAD"/>
    <property type="match status" value="1"/>
</dbReference>
<dbReference type="RefSeq" id="WP_154366850.1">
    <property type="nucleotide sequence ID" value="NZ_WKJH01000008.1"/>
</dbReference>
<keyword evidence="1" id="KW-0547">Nucleotide-binding</keyword>
<sequence length="772" mass="90217">MKNAIKNIISTEDMGDVVSFVLDRIYKNGPVSTTDMEILSYLKLYKSEEFKVHQERVLNYMGVFYKNVEPQSLKEVVFRQYRMHIIENFQHTYTPVQASIISEIESNKCFSFSAPTSTGKSYVFMNIIQESTDDIVIVVPSRALINEYYHKLNNLIENKAVNILTFIDKINTKHTERNVFIVTPERCRELFKLKQQYQVNTFLFDEAQLSNEDSKRGLYFDSIVRRAQKSFPNATFVFAHPFVANPDSQIKKNHFQLDSSKSVQFKQKNVGQLYLCSDDEWNFYHFGIEKSIMGNTKIKCAFDPIEKIIKSNGSVLFYVSKSKIYNRGFLNQFDRYINLCTEIESEKIDSYIDQLKEYTGGDTIANKNYYSQLLALLKRGIVIHHGSLPLQTRLILERFTQDGLCRICFATSTLEQGVNMPFDVVFLDRLERSKPLSVKNLIGRAGRSTTLNEFDFGYVIINSPSKMSAFRSVIEQDEILDEESALEKSEQKDDDYNDFKEAILNDTYSDEFNLTEKDIDKLTSESTEEVIRKILVTVFENNQIVPLRKLNQDLRNRLELYSYFRSLYAIYLNRPLGDGEGNVLDTAIKIMLWKVHGKTFKNICWYRYSHASKTSERAKLEKLGRNTNQIKANFITGYHPIPDRNHNVYSLLPKGTRAVDVDYDLIMTDTYDYIDKLISFKLTDVFYASFIKYFQKENDLRAEKLAKFIKYGTDNEKHIWMLRYGMSFEEINKLETHILSINAEEIVFKESILEVPKEERESIERFIRIQKE</sequence>
<dbReference type="GO" id="GO:0005524">
    <property type="term" value="F:ATP binding"/>
    <property type="evidence" value="ECO:0007669"/>
    <property type="project" value="UniProtKB-KW"/>
</dbReference>
<proteinExistence type="predicted"/>
<reference evidence="6 7" key="1">
    <citation type="submission" date="2019-11" db="EMBL/GenBank/DDBJ databases">
        <title>Maribacter lutea sp. nov., a marine bacterium isolated from intertidal sand.</title>
        <authorList>
            <person name="Liu A."/>
        </authorList>
    </citation>
    <scope>NUCLEOTIDE SEQUENCE [LARGE SCALE GENOMIC DNA]</scope>
    <source>
        <strain evidence="6 7">RZ05</strain>
    </source>
</reference>
<dbReference type="InterPro" id="IPR050699">
    <property type="entry name" value="RNA-DNA_Helicase"/>
</dbReference>
<dbReference type="SMART" id="SM00490">
    <property type="entry name" value="HELICc"/>
    <property type="match status" value="1"/>
</dbReference>
<dbReference type="InterPro" id="IPR014001">
    <property type="entry name" value="Helicase_ATP-bd"/>
</dbReference>
<evidence type="ECO:0000259" key="5">
    <source>
        <dbReference type="PROSITE" id="PS51192"/>
    </source>
</evidence>
<dbReference type="Gene3D" id="3.40.50.300">
    <property type="entry name" value="P-loop containing nucleotide triphosphate hydrolases"/>
    <property type="match status" value="2"/>
</dbReference>
<evidence type="ECO:0000256" key="4">
    <source>
        <dbReference type="ARBA" id="ARBA00022840"/>
    </source>
</evidence>
<keyword evidence="2" id="KW-0378">Hydrolase</keyword>
<dbReference type="SUPFAM" id="SSF52540">
    <property type="entry name" value="P-loop containing nucleoside triphosphate hydrolases"/>
    <property type="match status" value="1"/>
</dbReference>
<evidence type="ECO:0000313" key="6">
    <source>
        <dbReference type="EMBL" id="MRX64710.1"/>
    </source>
</evidence>
<dbReference type="EMBL" id="WKJH01000008">
    <property type="protein sequence ID" value="MRX64710.1"/>
    <property type="molecule type" value="Genomic_DNA"/>
</dbReference>
<dbReference type="GO" id="GO:0016787">
    <property type="term" value="F:hydrolase activity"/>
    <property type="evidence" value="ECO:0007669"/>
    <property type="project" value="UniProtKB-KW"/>
</dbReference>
<dbReference type="Pfam" id="PF00271">
    <property type="entry name" value="Helicase_C"/>
    <property type="match status" value="1"/>
</dbReference>
<evidence type="ECO:0000313" key="7">
    <source>
        <dbReference type="Proteomes" id="UP000443153"/>
    </source>
</evidence>
<comment type="caution">
    <text evidence="6">The sequence shown here is derived from an EMBL/GenBank/DDBJ whole genome shotgun (WGS) entry which is preliminary data.</text>
</comment>
<dbReference type="PANTHER" id="PTHR12131:SF29">
    <property type="entry name" value="DEXH-BOX ATP-DEPENDENT RNA HELICASE DEXH17 ISOFORM X1"/>
    <property type="match status" value="1"/>
</dbReference>
<dbReference type="AlphaFoldDB" id="A0A6I2MQI8"/>
<feature type="domain" description="Helicase ATP-binding" evidence="5">
    <location>
        <begin position="101"/>
        <end position="220"/>
    </location>
</feature>
<keyword evidence="3 6" id="KW-0347">Helicase</keyword>
<dbReference type="GO" id="GO:0003676">
    <property type="term" value="F:nucleic acid binding"/>
    <property type="evidence" value="ECO:0007669"/>
    <property type="project" value="InterPro"/>
</dbReference>
<dbReference type="GO" id="GO:0004386">
    <property type="term" value="F:helicase activity"/>
    <property type="evidence" value="ECO:0007669"/>
    <property type="project" value="UniProtKB-KW"/>
</dbReference>
<evidence type="ECO:0000256" key="3">
    <source>
        <dbReference type="ARBA" id="ARBA00022806"/>
    </source>
</evidence>
<evidence type="ECO:0000256" key="2">
    <source>
        <dbReference type="ARBA" id="ARBA00022801"/>
    </source>
</evidence>
<keyword evidence="7" id="KW-1185">Reference proteome</keyword>
<name>A0A6I2MQI8_9FLAO</name>
<organism evidence="6 7">
    <name type="scientific">Maribacter luteus</name>
    <dbReference type="NCBI Taxonomy" id="2594478"/>
    <lineage>
        <taxon>Bacteria</taxon>
        <taxon>Pseudomonadati</taxon>
        <taxon>Bacteroidota</taxon>
        <taxon>Flavobacteriia</taxon>
        <taxon>Flavobacteriales</taxon>
        <taxon>Flavobacteriaceae</taxon>
        <taxon>Maribacter</taxon>
    </lineage>
</organism>
<protein>
    <submittedName>
        <fullName evidence="6">DEAD/DEAH box helicase</fullName>
    </submittedName>
</protein>
<dbReference type="PANTHER" id="PTHR12131">
    <property type="entry name" value="ATP-DEPENDENT RNA AND DNA HELICASE"/>
    <property type="match status" value="1"/>
</dbReference>
<gene>
    <name evidence="6" type="ORF">GJ691_11060</name>
</gene>
<dbReference type="InterPro" id="IPR027417">
    <property type="entry name" value="P-loop_NTPase"/>
</dbReference>
<accession>A0A6I2MQI8</accession>
<dbReference type="InterPro" id="IPR011545">
    <property type="entry name" value="DEAD/DEAH_box_helicase_dom"/>
</dbReference>